<feature type="transmembrane region" description="Helical" evidence="2">
    <location>
        <begin position="12"/>
        <end position="31"/>
    </location>
</feature>
<reference evidence="3" key="1">
    <citation type="submission" date="2015-06" db="UniProtKB">
        <authorList>
            <consortium name="EnsemblPlants"/>
        </authorList>
    </citation>
    <scope>IDENTIFICATION</scope>
</reference>
<evidence type="ECO:0000256" key="1">
    <source>
        <dbReference type="SAM" id="MobiDB-lite"/>
    </source>
</evidence>
<feature type="compositionally biased region" description="Gly residues" evidence="1">
    <location>
        <begin position="88"/>
        <end position="98"/>
    </location>
</feature>
<dbReference type="Gramene" id="ORGLA03G0294700.1">
    <property type="protein sequence ID" value="ORGLA03G0294700.1"/>
    <property type="gene ID" value="ORGLA03G0294700"/>
</dbReference>
<organism evidence="3 4">
    <name type="scientific">Oryza glaberrima</name>
    <name type="common">African rice</name>
    <dbReference type="NCBI Taxonomy" id="4538"/>
    <lineage>
        <taxon>Eukaryota</taxon>
        <taxon>Viridiplantae</taxon>
        <taxon>Streptophyta</taxon>
        <taxon>Embryophyta</taxon>
        <taxon>Tracheophyta</taxon>
        <taxon>Spermatophyta</taxon>
        <taxon>Magnoliopsida</taxon>
        <taxon>Liliopsida</taxon>
        <taxon>Poales</taxon>
        <taxon>Poaceae</taxon>
        <taxon>BOP clade</taxon>
        <taxon>Oryzoideae</taxon>
        <taxon>Oryzeae</taxon>
        <taxon>Oryzinae</taxon>
        <taxon>Oryza</taxon>
    </lineage>
</organism>
<dbReference type="OMA" id="VWIKKCH"/>
<accession>I1PF01</accession>
<dbReference type="AlphaFoldDB" id="I1PF01"/>
<keyword evidence="4" id="KW-1185">Reference proteome</keyword>
<evidence type="ECO:0000313" key="4">
    <source>
        <dbReference type="Proteomes" id="UP000007306"/>
    </source>
</evidence>
<evidence type="ECO:0000313" key="3">
    <source>
        <dbReference type="EnsemblPlants" id="ORGLA03G0294700.1"/>
    </source>
</evidence>
<dbReference type="EnsemblPlants" id="ORGLA03G0294700.1">
    <property type="protein sequence ID" value="ORGLA03G0294700.1"/>
    <property type="gene ID" value="ORGLA03G0294700"/>
</dbReference>
<dbReference type="Proteomes" id="UP000007306">
    <property type="component" value="Chromosome 3"/>
</dbReference>
<protein>
    <submittedName>
        <fullName evidence="3">Uncharacterized protein</fullName>
    </submittedName>
</protein>
<evidence type="ECO:0000256" key="2">
    <source>
        <dbReference type="SAM" id="Phobius"/>
    </source>
</evidence>
<name>I1PF01_ORYGL</name>
<sequence>MAVGIKKGHDQVAAAAAALLMVFLVAATFHFQALHARPVDTSGTLHPSSHDDNTGASPPPPTAAAAAAAGGRGLPKRSSSPSGCTNYGPGGGTVCPPR</sequence>
<keyword evidence="2" id="KW-0812">Transmembrane</keyword>
<proteinExistence type="predicted"/>
<keyword evidence="2" id="KW-0472">Membrane</keyword>
<keyword evidence="2" id="KW-1133">Transmembrane helix</keyword>
<dbReference type="HOGENOM" id="CLU_2363418_0_0_1"/>
<feature type="region of interest" description="Disordered" evidence="1">
    <location>
        <begin position="39"/>
        <end position="98"/>
    </location>
</feature>
<reference evidence="3 4" key="2">
    <citation type="submission" date="2018-04" db="EMBL/GenBank/DDBJ databases">
        <title>OglaRS2 (Oryza glaberrima Reference Sequence Version 2).</title>
        <authorList>
            <person name="Zhang J."/>
            <person name="Kudrna D."/>
            <person name="Lee S."/>
            <person name="Talag J."/>
            <person name="Rajasekar S."/>
            <person name="Wing R.A."/>
        </authorList>
    </citation>
    <scope>NUCLEOTIDE SEQUENCE [LARGE SCALE GENOMIC DNA]</scope>
    <source>
        <strain evidence="3 4">cv. IRGC 96717</strain>
    </source>
</reference>